<dbReference type="InterPro" id="IPR036163">
    <property type="entry name" value="HMA_dom_sf"/>
</dbReference>
<evidence type="ECO:0000313" key="2">
    <source>
        <dbReference type="Proteomes" id="UP000295443"/>
    </source>
</evidence>
<comment type="caution">
    <text evidence="1">The sequence shown here is derived from an EMBL/GenBank/DDBJ whole genome shotgun (WGS) entry which is preliminary data.</text>
</comment>
<dbReference type="Gene3D" id="3.30.70.100">
    <property type="match status" value="1"/>
</dbReference>
<name>A0A4R1BEJ0_9PROT</name>
<reference evidence="1 2" key="1">
    <citation type="submission" date="2019-03" db="EMBL/GenBank/DDBJ databases">
        <title>Genome sequence of Thiobacillaceae bacterium LSR1, a sulfur-oxidizing bacterium isolated from freshwater sediment.</title>
        <authorList>
            <person name="Li S."/>
        </authorList>
    </citation>
    <scope>NUCLEOTIDE SEQUENCE [LARGE SCALE GENOMIC DNA]</scope>
    <source>
        <strain evidence="1 2">LSR1</strain>
    </source>
</reference>
<sequence length="115" mass="11968">MHHVPGRLRLKGCHFRRDSATAARAVAGLRALAGVELVKLNHHAGSLTVHYDPARQSQAELLAVLERYGCLNAVAAPAGAGVRPAATDGLAGTFGKALMGVLAQRTATRLIGVLL</sequence>
<dbReference type="AlphaFoldDB" id="A0A4R1BEJ0"/>
<organism evidence="1 2">
    <name type="scientific">Parasulfuritortus cantonensis</name>
    <dbReference type="NCBI Taxonomy" id="2528202"/>
    <lineage>
        <taxon>Bacteria</taxon>
        <taxon>Pseudomonadati</taxon>
        <taxon>Pseudomonadota</taxon>
        <taxon>Betaproteobacteria</taxon>
        <taxon>Nitrosomonadales</taxon>
        <taxon>Thiobacillaceae</taxon>
        <taxon>Parasulfuritortus</taxon>
    </lineage>
</organism>
<dbReference type="SUPFAM" id="SSF55008">
    <property type="entry name" value="HMA, heavy metal-associated domain"/>
    <property type="match status" value="1"/>
</dbReference>
<proteinExistence type="predicted"/>
<accession>A0A4R1BEJ0</accession>
<dbReference type="GO" id="GO:0046872">
    <property type="term" value="F:metal ion binding"/>
    <property type="evidence" value="ECO:0007669"/>
    <property type="project" value="InterPro"/>
</dbReference>
<protein>
    <submittedName>
        <fullName evidence="1">Heavy-metal-associated domain-containing protein</fullName>
    </submittedName>
</protein>
<dbReference type="Proteomes" id="UP000295443">
    <property type="component" value="Unassembled WGS sequence"/>
</dbReference>
<dbReference type="EMBL" id="SJZB01000026">
    <property type="protein sequence ID" value="TCJ15539.1"/>
    <property type="molecule type" value="Genomic_DNA"/>
</dbReference>
<keyword evidence="2" id="KW-1185">Reference proteome</keyword>
<gene>
    <name evidence="1" type="ORF">EZJ19_06685</name>
</gene>
<evidence type="ECO:0000313" key="1">
    <source>
        <dbReference type="EMBL" id="TCJ15539.1"/>
    </source>
</evidence>